<dbReference type="InterPro" id="IPR021898">
    <property type="entry name" value="DUF3509"/>
</dbReference>
<dbReference type="RefSeq" id="WP_003452178.1">
    <property type="nucleotide sequence ID" value="NZ_AJMR01000161.1"/>
</dbReference>
<evidence type="ECO:0008006" key="3">
    <source>
        <dbReference type="Google" id="ProtNLM"/>
    </source>
</evidence>
<dbReference type="Proteomes" id="UP000218554">
    <property type="component" value="Chromosome"/>
</dbReference>
<sequence>MKLPFTAFFEAFPQHRVTVAPRPDGSLLLTLEGPDGLCFSKAIDREALYSEARVSQAIREVQRDLKLDAGEVHWRDPGVDWVSRELPTYGGGPLQETAAKTLVARRKAELKRRARASA</sequence>
<dbReference type="Pfam" id="PF12021">
    <property type="entry name" value="DUF3509"/>
    <property type="match status" value="1"/>
</dbReference>
<gene>
    <name evidence="1" type="ORF">KF707C_25770</name>
</gene>
<reference evidence="1 2" key="2">
    <citation type="journal article" date="2017" name="Int. J. Syst. Evol. Microbiol.">
        <title>Pseudomonas furukawaii sp. nov., a polychlorinated biphenyl-degrading bacterium isolated from biphenyl-contaminated soil in Japan.</title>
        <authorList>
            <person name="Kimura N."/>
            <person name="Watanabe T."/>
            <person name="Suenaga H."/>
            <person name="Fujihara H."/>
            <person name="Futagami T."/>
            <person name="Goto M."/>
            <person name="Hanada S."/>
            <person name="Hirose J."/>
        </authorList>
    </citation>
    <scope>NUCLEOTIDE SEQUENCE [LARGE SCALE GENOMIC DNA]</scope>
    <source>
        <strain evidence="2">DSM 10086 / NBRC 110670 / KF707</strain>
    </source>
</reference>
<dbReference type="KEGG" id="pfuw:KF707C_25770"/>
<evidence type="ECO:0000313" key="1">
    <source>
        <dbReference type="EMBL" id="BAU74265.1"/>
    </source>
</evidence>
<reference evidence="2" key="1">
    <citation type="submission" date="2015-05" db="EMBL/GenBank/DDBJ databases">
        <title>Draft genome sequencing of a biphenyl-degrading bacterium, Pseudomonas balearica KF707 (=NBRC110670).</title>
        <authorList>
            <person name="Kimura N."/>
            <person name="Hirose J."/>
            <person name="Watanabe T."/>
            <person name="Suenaga H."/>
            <person name="Fujihara H."/>
            <person name="Noguchi M."/>
            <person name="Hashimoto M."/>
            <person name="Shimodaira J."/>
            <person name="Tsuchikane K."/>
            <person name="Hosoyama A."/>
            <person name="Yamazoe A."/>
            <person name="Fujita N."/>
            <person name="Furukawa K."/>
        </authorList>
    </citation>
    <scope>NUCLEOTIDE SEQUENCE [LARGE SCALE GENOMIC DNA]</scope>
    <source>
        <strain evidence="2">DSM 10086 / NBRC 110670 / KF707</strain>
    </source>
</reference>
<dbReference type="EMBL" id="AP014862">
    <property type="protein sequence ID" value="BAU74265.1"/>
    <property type="molecule type" value="Genomic_DNA"/>
</dbReference>
<protein>
    <recommendedName>
        <fullName evidence="3">DUF3509 domain-containing protein</fullName>
    </recommendedName>
</protein>
<accession>A0AAD1C048</accession>
<proteinExistence type="predicted"/>
<dbReference type="AlphaFoldDB" id="A0AAD1C048"/>
<name>A0AAD1C048_METFU</name>
<evidence type="ECO:0000313" key="2">
    <source>
        <dbReference type="Proteomes" id="UP000218554"/>
    </source>
</evidence>
<keyword evidence="2" id="KW-1185">Reference proteome</keyword>
<organism evidence="1 2">
    <name type="scientific">Metapseudomonas furukawaii</name>
    <name type="common">Pseudomonas furukawaii</name>
    <dbReference type="NCBI Taxonomy" id="1149133"/>
    <lineage>
        <taxon>Bacteria</taxon>
        <taxon>Pseudomonadati</taxon>
        <taxon>Pseudomonadota</taxon>
        <taxon>Gammaproteobacteria</taxon>
        <taxon>Pseudomonadales</taxon>
        <taxon>Pseudomonadaceae</taxon>
        <taxon>Metapseudomonas</taxon>
    </lineage>
</organism>